<dbReference type="AlphaFoldDB" id="A0A523BE09"/>
<organism evidence="1 2">
    <name type="scientific">Thermoproteota archaeon</name>
    <dbReference type="NCBI Taxonomy" id="2056631"/>
    <lineage>
        <taxon>Archaea</taxon>
        <taxon>Thermoproteota</taxon>
    </lineage>
</organism>
<evidence type="ECO:0000313" key="1">
    <source>
        <dbReference type="EMBL" id="TDA39181.1"/>
    </source>
</evidence>
<dbReference type="EMBL" id="QNVH01000019">
    <property type="protein sequence ID" value="TDA39181.1"/>
    <property type="molecule type" value="Genomic_DNA"/>
</dbReference>
<dbReference type="Proteomes" id="UP000315399">
    <property type="component" value="Unassembled WGS sequence"/>
</dbReference>
<proteinExistence type="predicted"/>
<gene>
    <name evidence="1" type="ORF">DSO08_02775</name>
</gene>
<protein>
    <submittedName>
        <fullName evidence="1">Uncharacterized protein</fullName>
    </submittedName>
</protein>
<name>A0A523BE09_9CREN</name>
<accession>A0A523BE09</accession>
<evidence type="ECO:0000313" key="2">
    <source>
        <dbReference type="Proteomes" id="UP000315399"/>
    </source>
</evidence>
<comment type="caution">
    <text evidence="1">The sequence shown here is derived from an EMBL/GenBank/DDBJ whole genome shotgun (WGS) entry which is preliminary data.</text>
</comment>
<sequence length="80" mass="9106">MPPSEAEKLLKALFDYAKERREEGVRDFGEILSGFRNSLIDLDCNGGISKKFVKLIKDFLATDPLYQRRLTDEEAKLQGA</sequence>
<reference evidence="1 2" key="1">
    <citation type="journal article" date="2019" name="Nat. Microbiol.">
        <title>Expanding anaerobic alkane metabolism in the domain of Archaea.</title>
        <authorList>
            <person name="Wang Y."/>
            <person name="Wegener G."/>
            <person name="Hou J."/>
            <person name="Wang F."/>
            <person name="Xiao X."/>
        </authorList>
    </citation>
    <scope>NUCLEOTIDE SEQUENCE [LARGE SCALE GENOMIC DNA]</scope>
    <source>
        <strain evidence="1">WYZ-LMO10</strain>
    </source>
</reference>